<dbReference type="eggNOG" id="COG2513">
    <property type="taxonomic scope" value="Bacteria"/>
</dbReference>
<dbReference type="InterPro" id="IPR040442">
    <property type="entry name" value="Pyrv_kinase-like_dom_sf"/>
</dbReference>
<dbReference type="Gene3D" id="3.20.20.60">
    <property type="entry name" value="Phosphoenolpyruvate-binding domains"/>
    <property type="match status" value="1"/>
</dbReference>
<dbReference type="InterPro" id="IPR015813">
    <property type="entry name" value="Pyrv/PenolPyrv_kinase-like_dom"/>
</dbReference>
<protein>
    <submittedName>
        <fullName evidence="1">PEP phosphonomutase</fullName>
    </submittedName>
</protein>
<dbReference type="KEGG" id="bmu:Bmul_5113"/>
<dbReference type="CDD" id="cd00377">
    <property type="entry name" value="ICL_PEPM"/>
    <property type="match status" value="1"/>
</dbReference>
<dbReference type="PANTHER" id="PTHR42905">
    <property type="entry name" value="PHOSPHOENOLPYRUVATE CARBOXYLASE"/>
    <property type="match status" value="1"/>
</dbReference>
<dbReference type="Pfam" id="PF13714">
    <property type="entry name" value="PEP_mutase"/>
    <property type="match status" value="1"/>
</dbReference>
<dbReference type="HOGENOM" id="CLU_027389_2_3_4"/>
<sequence>MTTADKHARFRALHRAGDPLVLFNVWDAGSARAVADTGAPALATGSWSIAKANGYADGEDMPRALAIELLARIVAATDLPVSADLESGYGEQPDDVADTIALSIEAGAIGCNLEDSVPATGEVRSVDDAVARIAAARRAADKNGGGYFINARTDVCFVVPADTHDEALIDAVLVRARAYAEAGADGLFVPGLKSPALIRKLTAASPLPVNVMRVADTPTIAELAACGVSRISHGPYPYIQAMKALAALVPQRG</sequence>
<reference evidence="1 2" key="1">
    <citation type="submission" date="2007-04" db="EMBL/GenBank/DDBJ databases">
        <title>Complete genome sequence of Burkholderia multivorans ATCC 17616.</title>
        <authorList>
            <person name="Ohtsubo Y."/>
            <person name="Yamashita A."/>
            <person name="Kurokawa K."/>
            <person name="Takami H."/>
            <person name="Yuhara S."/>
            <person name="Nishiyama E."/>
            <person name="Endo R."/>
            <person name="Miyazaki R."/>
            <person name="Ono A."/>
            <person name="Yano K."/>
            <person name="Ito M."/>
            <person name="Sota M."/>
            <person name="Yuji N."/>
            <person name="Hattori M."/>
            <person name="Tsuda M."/>
        </authorList>
    </citation>
    <scope>NUCLEOTIDE SEQUENCE [LARGE SCALE GENOMIC DNA]</scope>
    <source>
        <strain evidence="2">ATCC 17616 / 249</strain>
    </source>
</reference>
<gene>
    <name evidence="1" type="ordered locus">BMULJ_03404</name>
</gene>
<accession>A0A0H3KJP3</accession>
<dbReference type="GO" id="GO:0003824">
    <property type="term" value="F:catalytic activity"/>
    <property type="evidence" value="ECO:0007669"/>
    <property type="project" value="InterPro"/>
</dbReference>
<keyword evidence="2" id="KW-1185">Reference proteome</keyword>
<dbReference type="STRING" id="395019.BMULJ_03404"/>
<dbReference type="AlphaFoldDB" id="A0A0H3KJP3"/>
<dbReference type="EMBL" id="AP009386">
    <property type="protein sequence ID" value="BAG45277.1"/>
    <property type="molecule type" value="Genomic_DNA"/>
</dbReference>
<organism evidence="1 2">
    <name type="scientific">Burkholderia multivorans (strain ATCC 17616 / 249)</name>
    <dbReference type="NCBI Taxonomy" id="395019"/>
    <lineage>
        <taxon>Bacteria</taxon>
        <taxon>Pseudomonadati</taxon>
        <taxon>Pseudomonadota</taxon>
        <taxon>Betaproteobacteria</taxon>
        <taxon>Burkholderiales</taxon>
        <taxon>Burkholderiaceae</taxon>
        <taxon>Burkholderia</taxon>
        <taxon>Burkholderia cepacia complex</taxon>
    </lineage>
</organism>
<evidence type="ECO:0000313" key="2">
    <source>
        <dbReference type="Proteomes" id="UP000008815"/>
    </source>
</evidence>
<evidence type="ECO:0000313" key="1">
    <source>
        <dbReference type="EMBL" id="BAG45277.1"/>
    </source>
</evidence>
<dbReference type="RefSeq" id="WP_012217619.1">
    <property type="nucleotide sequence ID" value="NC_010086.1"/>
</dbReference>
<dbReference type="SUPFAM" id="SSF51621">
    <property type="entry name" value="Phosphoenolpyruvate/pyruvate domain"/>
    <property type="match status" value="1"/>
</dbReference>
<proteinExistence type="predicted"/>
<dbReference type="PANTHER" id="PTHR42905:SF16">
    <property type="entry name" value="CARBOXYPHOSPHONOENOLPYRUVATE PHOSPHONOMUTASE-LIKE PROTEIN (AFU_ORTHOLOGUE AFUA_5G07230)"/>
    <property type="match status" value="1"/>
</dbReference>
<name>A0A0H3KJP3_BURM1</name>
<dbReference type="Proteomes" id="UP000008815">
    <property type="component" value="Chromosome 2"/>
</dbReference>
<dbReference type="InterPro" id="IPR039556">
    <property type="entry name" value="ICL/PEPM"/>
</dbReference>
<dbReference type="KEGG" id="bmj:BMULJ_03404"/>